<gene>
    <name evidence="3" type="ORF">WA1_14930</name>
</gene>
<evidence type="ECO:0000313" key="4">
    <source>
        <dbReference type="Proteomes" id="UP000076925"/>
    </source>
</evidence>
<dbReference type="EMBL" id="ANNX02000017">
    <property type="protein sequence ID" value="KYC42639.1"/>
    <property type="molecule type" value="Genomic_DNA"/>
</dbReference>
<dbReference type="SUPFAM" id="SSF52540">
    <property type="entry name" value="P-loop containing nucleoside triphosphate hydrolases"/>
    <property type="match status" value="1"/>
</dbReference>
<dbReference type="RefSeq" id="WP_017742548.1">
    <property type="nucleotide sequence ID" value="NZ_KQ976354.1"/>
</dbReference>
<evidence type="ECO:0000256" key="1">
    <source>
        <dbReference type="SAM" id="Phobius"/>
    </source>
</evidence>
<feature type="transmembrane region" description="Helical" evidence="1">
    <location>
        <begin position="855"/>
        <end position="873"/>
    </location>
</feature>
<dbReference type="OrthoDB" id="580957at2"/>
<comment type="caution">
    <text evidence="3">The sequence shown here is derived from an EMBL/GenBank/DDBJ whole genome shotgun (WGS) entry which is preliminary data.</text>
</comment>
<accession>A0A139XD70</accession>
<dbReference type="SMART" id="SM01080">
    <property type="entry name" value="CHASE2"/>
    <property type="match status" value="1"/>
</dbReference>
<feature type="transmembrane region" description="Helical" evidence="1">
    <location>
        <begin position="801"/>
        <end position="818"/>
    </location>
</feature>
<feature type="transmembrane region" description="Helical" evidence="1">
    <location>
        <begin position="825"/>
        <end position="849"/>
    </location>
</feature>
<keyword evidence="4" id="KW-1185">Reference proteome</keyword>
<name>A0A139XD70_9CYAN</name>
<keyword evidence="1" id="KW-1133">Transmembrane helix</keyword>
<keyword evidence="1" id="KW-0472">Membrane</keyword>
<reference evidence="3 4" key="1">
    <citation type="journal article" date="2013" name="Genome Biol. Evol.">
        <title>Genomes of Stigonematalean cyanobacteria (subsection V) and the evolution of oxygenic photosynthesis from prokaryotes to plastids.</title>
        <authorList>
            <person name="Dagan T."/>
            <person name="Roettger M."/>
            <person name="Stucken K."/>
            <person name="Landan G."/>
            <person name="Koch R."/>
            <person name="Major P."/>
            <person name="Gould S.B."/>
            <person name="Goremykin V.V."/>
            <person name="Rippka R."/>
            <person name="Tandeau de Marsac N."/>
            <person name="Gugger M."/>
            <person name="Lockhart P.J."/>
            <person name="Allen J.F."/>
            <person name="Brune I."/>
            <person name="Maus I."/>
            <person name="Puhler A."/>
            <person name="Martin W.F."/>
        </authorList>
    </citation>
    <scope>NUCLEOTIDE SEQUENCE [LARGE SCALE GENOMIC DNA]</scope>
    <source>
        <strain evidence="3 4">PCC 7110</strain>
    </source>
</reference>
<feature type="domain" description="CHASE2" evidence="2">
    <location>
        <begin position="510"/>
        <end position="814"/>
    </location>
</feature>
<dbReference type="InterPro" id="IPR027417">
    <property type="entry name" value="P-loop_NTPase"/>
</dbReference>
<dbReference type="AlphaFoldDB" id="A0A139XD70"/>
<dbReference type="Pfam" id="PF05226">
    <property type="entry name" value="CHASE2"/>
    <property type="match status" value="1"/>
</dbReference>
<sequence>MSVYVYQVGGSLRSDAPSYVERSADEELYEALGNGEFCYVLNTRQMGKSSLLVRTKHRLQQQGFQCASLDMTNIGSETVTPAQWYKGVVAELWSGFKLSKKLNLKTWWQEHESVSLPQRLSKFISDVLLVNIPERLVVFIDEVDSILSLDFPVDDFFALIRFCYNQRAIDPEYQRITFALFGVTTPSDLIQDKKRTPFNLGKAVELQDLSLEQVQPLAEGLLVETTSSASAQVPVILKEILAWTGGQPFLTQKLCHLIQISSQEPVSGGLTIPRGTEAFWVESIVKSRLIDKWESQDEPQHLRTIRDRLLTNEKTAGRVLSIYQQILAGENVSIEDSREHVELHLSGLVSRKQGKLEVKNPIYKAVFSEEWVAKQLESMRPYAQNMKAWIASEQQDESQLLRGQALQKALAWSEDKKLSDIDYRFLAASQELAKQELEKSLALEKRARQIEREKAQFALQAARRAYHILADVRKVARQSAQNINLRKAWITRIAAGVAGLLIVLRLTGLLQGMEWATLDNFFQARSPAAIDPRIAIIAIDESDIKKVGHYPISDRILAQALQTLKSYKPRAIGLDLYRDLPVEPGHQELVELYKTTPNLIGVEKVVGSKVAPPTVLSKLGQVGMADQVLDGDGKVRRALLSVRSQEFELRFNLGLRLALLYLEAEGIEPKPLPTSSHHIHLGKTVLAPFRPNYGSYVRSDAGGYQILLNFHGTEKQFQIFSLTDLLAKRIPQDKIYNRVVLIGSIAESINDMFQTPYSSRIFDYPSPMAGVTLHANVASQILSAALDGRPMLTVWPEPIEWLWILLWSGIGAVLSWQVKRLRNMIFFLAIAGGGIIAVSFLAFLKGWWIPVIPPLIGVVVAAIAVQICVSRYLEKIQLRETVKLLVAISREQPAEGQIAMEYLKRAESKENQALIEKVLRNL</sequence>
<dbReference type="InterPro" id="IPR007890">
    <property type="entry name" value="CHASE2"/>
</dbReference>
<evidence type="ECO:0000259" key="2">
    <source>
        <dbReference type="SMART" id="SM01080"/>
    </source>
</evidence>
<keyword evidence="1" id="KW-0812">Transmembrane</keyword>
<dbReference type="Proteomes" id="UP000076925">
    <property type="component" value="Unassembled WGS sequence"/>
</dbReference>
<protein>
    <submittedName>
        <fullName evidence="3">Molecular chaperone TorD</fullName>
    </submittedName>
</protein>
<proteinExistence type="predicted"/>
<dbReference type="STRING" id="128403.WA1_14930"/>
<dbReference type="Gene3D" id="3.40.50.300">
    <property type="entry name" value="P-loop containing nucleotide triphosphate hydrolases"/>
    <property type="match status" value="1"/>
</dbReference>
<evidence type="ECO:0000313" key="3">
    <source>
        <dbReference type="EMBL" id="KYC42639.1"/>
    </source>
</evidence>
<dbReference type="Pfam" id="PF14516">
    <property type="entry name" value="AAA_35"/>
    <property type="match status" value="1"/>
</dbReference>
<organism evidence="3 4">
    <name type="scientific">Scytonema hofmannii PCC 7110</name>
    <dbReference type="NCBI Taxonomy" id="128403"/>
    <lineage>
        <taxon>Bacteria</taxon>
        <taxon>Bacillati</taxon>
        <taxon>Cyanobacteriota</taxon>
        <taxon>Cyanophyceae</taxon>
        <taxon>Nostocales</taxon>
        <taxon>Scytonemataceae</taxon>
        <taxon>Scytonema</taxon>
    </lineage>
</organism>